<evidence type="ECO:0000313" key="7">
    <source>
        <dbReference type="Proteomes" id="UP001362899"/>
    </source>
</evidence>
<sequence length="320" mass="35341">MSDTSLVNSPAAAIGAYCISSIVMTLGNKFVLSGKNFNLNCVVLAVQSLSCLAVIHVLKALGFVSFRKYSNADAKKWFPIAALLVAMIYTASKAIQYLSVPVFTIFKNLTIILIAYGEVLWFGGVVTPMIFFSFMLIVLSSVVAAWSDVTASAGQSINWIGYLWMFSNCFSQAAFVLVLRKRIKVLGFKDMDTMFYNNLLSIPILLVVSVLFEDWSPENVLKNFPEENRFSVIMMMVITGLLSVGISYCSGWCVRVTSSTTYSMVGALNKLPIAVFGLLFFDPVITFMKVFSIVLGFSAGLVYSYAKIQQQKQKETTLPK</sequence>
<comment type="subcellular location">
    <subcellularLocation>
        <location evidence="5">Golgi apparatus membrane</location>
        <topology evidence="5">Multi-pass membrane protein</topology>
    </subcellularLocation>
    <subcellularLocation>
        <location evidence="5">Cytoplasmic vesicle membrane</location>
        <topology evidence="5">Multi-pass membrane protein</topology>
    </subcellularLocation>
    <subcellularLocation>
        <location evidence="5">Endoplasmic reticulum membrane</location>
        <topology evidence="5">Multi-pass membrane protein</topology>
    </subcellularLocation>
    <subcellularLocation>
        <location evidence="1">Membrane</location>
        <topology evidence="1">Multi-pass membrane protein</topology>
    </subcellularLocation>
</comment>
<proteinExistence type="inferred from homology"/>
<feature type="transmembrane region" description="Helical" evidence="5">
    <location>
        <begin position="39"/>
        <end position="58"/>
    </location>
</feature>
<feature type="transmembrane region" description="Helical" evidence="5">
    <location>
        <begin position="261"/>
        <end position="281"/>
    </location>
</feature>
<organism evidence="6 7">
    <name type="scientific">Starmerella bacillaris</name>
    <name type="common">Yeast</name>
    <name type="synonym">Candida zemplinina</name>
    <dbReference type="NCBI Taxonomy" id="1247836"/>
    <lineage>
        <taxon>Eukaryota</taxon>
        <taxon>Fungi</taxon>
        <taxon>Dikarya</taxon>
        <taxon>Ascomycota</taxon>
        <taxon>Saccharomycotina</taxon>
        <taxon>Dipodascomycetes</taxon>
        <taxon>Dipodascales</taxon>
        <taxon>Trichomonascaceae</taxon>
        <taxon>Starmerella</taxon>
    </lineage>
</organism>
<comment type="function">
    <text evidence="5">Involved in the import of GDP-mannose from the cytoplasm into the Golgi lumen.</text>
</comment>
<comment type="caution">
    <text evidence="6">The sequence shown here is derived from an EMBL/GenBank/DDBJ whole genome shotgun (WGS) entry which is preliminary data.</text>
</comment>
<evidence type="ECO:0000313" key="6">
    <source>
        <dbReference type="EMBL" id="GMM50111.1"/>
    </source>
</evidence>
<keyword evidence="7" id="KW-1185">Reference proteome</keyword>
<dbReference type="InterPro" id="IPR037185">
    <property type="entry name" value="EmrE-like"/>
</dbReference>
<protein>
    <recommendedName>
        <fullName evidence="5">GDP-mannose transporter</fullName>
        <shortName evidence="5">GMT</shortName>
    </recommendedName>
</protein>
<dbReference type="InterPro" id="IPR050186">
    <property type="entry name" value="TPT_transporter"/>
</dbReference>
<gene>
    <name evidence="6" type="ORF">DASB73_010690</name>
</gene>
<dbReference type="PANTHER" id="PTHR11132">
    <property type="entry name" value="SOLUTE CARRIER FAMILY 35"/>
    <property type="match status" value="1"/>
</dbReference>
<reference evidence="6 7" key="1">
    <citation type="journal article" date="2023" name="Elife">
        <title>Identification of key yeast species and microbe-microbe interactions impacting larval growth of Drosophila in the wild.</title>
        <authorList>
            <person name="Mure A."/>
            <person name="Sugiura Y."/>
            <person name="Maeda R."/>
            <person name="Honda K."/>
            <person name="Sakurai N."/>
            <person name="Takahashi Y."/>
            <person name="Watada M."/>
            <person name="Katoh T."/>
            <person name="Gotoh A."/>
            <person name="Gotoh Y."/>
            <person name="Taniguchi I."/>
            <person name="Nakamura K."/>
            <person name="Hayashi T."/>
            <person name="Katayama T."/>
            <person name="Uemura T."/>
            <person name="Hattori Y."/>
        </authorList>
    </citation>
    <scope>NUCLEOTIDE SEQUENCE [LARGE SCALE GENOMIC DNA]</scope>
    <source>
        <strain evidence="6 7">SB-73</strain>
    </source>
</reference>
<evidence type="ECO:0000256" key="3">
    <source>
        <dbReference type="ARBA" id="ARBA00022989"/>
    </source>
</evidence>
<comment type="subunit">
    <text evidence="5">Homooligomer.</text>
</comment>
<dbReference type="GO" id="GO:0005789">
    <property type="term" value="C:endoplasmic reticulum membrane"/>
    <property type="evidence" value="ECO:0007669"/>
    <property type="project" value="UniProtKB-SubCell"/>
</dbReference>
<accession>A0AAV5RHP2</accession>
<comment type="similarity">
    <text evidence="5">Belongs to the TPT transporter family. SLC35D subfamily.</text>
</comment>
<evidence type="ECO:0000256" key="4">
    <source>
        <dbReference type="ARBA" id="ARBA00023136"/>
    </source>
</evidence>
<keyword evidence="5" id="KW-0256">Endoplasmic reticulum</keyword>
<keyword evidence="4 5" id="KW-0472">Membrane</keyword>
<feature type="transmembrane region" description="Helical" evidence="5">
    <location>
        <begin position="119"/>
        <end position="147"/>
    </location>
</feature>
<dbReference type="Proteomes" id="UP001362899">
    <property type="component" value="Unassembled WGS sequence"/>
</dbReference>
<feature type="transmembrane region" description="Helical" evidence="5">
    <location>
        <begin position="287"/>
        <end position="306"/>
    </location>
</feature>
<feature type="transmembrane region" description="Helical" evidence="5">
    <location>
        <begin position="159"/>
        <end position="179"/>
    </location>
</feature>
<keyword evidence="5" id="KW-0813">Transport</keyword>
<feature type="transmembrane region" description="Helical" evidence="5">
    <location>
        <begin position="78"/>
        <end position="98"/>
    </location>
</feature>
<dbReference type="NCBIfam" id="TIGR00803">
    <property type="entry name" value="nst"/>
    <property type="match status" value="1"/>
</dbReference>
<keyword evidence="3 5" id="KW-1133">Transmembrane helix</keyword>
<keyword evidence="2 5" id="KW-0812">Transmembrane</keyword>
<dbReference type="AlphaFoldDB" id="A0AAV5RHP2"/>
<keyword evidence="5" id="KW-0968">Cytoplasmic vesicle</keyword>
<evidence type="ECO:0000256" key="5">
    <source>
        <dbReference type="RuleBase" id="RU367097"/>
    </source>
</evidence>
<feature type="transmembrane region" description="Helical" evidence="5">
    <location>
        <begin position="6"/>
        <end position="27"/>
    </location>
</feature>
<feature type="transmembrane region" description="Helical" evidence="5">
    <location>
        <begin position="195"/>
        <end position="212"/>
    </location>
</feature>
<dbReference type="SUPFAM" id="SSF103481">
    <property type="entry name" value="Multidrug resistance efflux transporter EmrE"/>
    <property type="match status" value="1"/>
</dbReference>
<dbReference type="EMBL" id="BTGC01000003">
    <property type="protein sequence ID" value="GMM50111.1"/>
    <property type="molecule type" value="Genomic_DNA"/>
</dbReference>
<evidence type="ECO:0000256" key="1">
    <source>
        <dbReference type="ARBA" id="ARBA00004141"/>
    </source>
</evidence>
<evidence type="ECO:0000256" key="2">
    <source>
        <dbReference type="ARBA" id="ARBA00022692"/>
    </source>
</evidence>
<name>A0AAV5RHP2_STABA</name>
<dbReference type="GO" id="GO:0030659">
    <property type="term" value="C:cytoplasmic vesicle membrane"/>
    <property type="evidence" value="ECO:0007669"/>
    <property type="project" value="UniProtKB-SubCell"/>
</dbReference>
<keyword evidence="5" id="KW-0762">Sugar transport</keyword>
<keyword evidence="5" id="KW-0333">Golgi apparatus</keyword>
<feature type="transmembrane region" description="Helical" evidence="5">
    <location>
        <begin position="232"/>
        <end position="254"/>
    </location>
</feature>
<dbReference type="GO" id="GO:0000139">
    <property type="term" value="C:Golgi membrane"/>
    <property type="evidence" value="ECO:0007669"/>
    <property type="project" value="UniProtKB-SubCell"/>
</dbReference>